<dbReference type="STRING" id="67285.AQI88_06305"/>
<feature type="domain" description="DUF397" evidence="1">
    <location>
        <begin position="13"/>
        <end position="31"/>
    </location>
</feature>
<dbReference type="Pfam" id="PF04149">
    <property type="entry name" value="DUF397"/>
    <property type="match status" value="2"/>
</dbReference>
<evidence type="ECO:0000313" key="2">
    <source>
        <dbReference type="EMBL" id="KUM97543.1"/>
    </source>
</evidence>
<sequence length="95" mass="9766">MASNRIDLSDALWLKSGYSNGSGGECVEVASDFPGAALWRKSSYSNGSGGDCVEVADGIPALVPVRDSKVPGGPVLLLAPTAWTPFITSLKPKSA</sequence>
<name>A0A101NQK7_9ACTN</name>
<dbReference type="OrthoDB" id="4570646at2"/>
<dbReference type="RefSeq" id="WP_066993140.1">
    <property type="nucleotide sequence ID" value="NZ_BNDU01000006.1"/>
</dbReference>
<evidence type="ECO:0000313" key="3">
    <source>
        <dbReference type="Proteomes" id="UP000054241"/>
    </source>
</evidence>
<dbReference type="InterPro" id="IPR007278">
    <property type="entry name" value="DUF397"/>
</dbReference>
<dbReference type="EMBL" id="LMWL01000009">
    <property type="protein sequence ID" value="KUM97543.1"/>
    <property type="molecule type" value="Genomic_DNA"/>
</dbReference>
<organism evidence="2 3">
    <name type="scientific">Streptomyces cellostaticus</name>
    <dbReference type="NCBI Taxonomy" id="67285"/>
    <lineage>
        <taxon>Bacteria</taxon>
        <taxon>Bacillati</taxon>
        <taxon>Actinomycetota</taxon>
        <taxon>Actinomycetes</taxon>
        <taxon>Kitasatosporales</taxon>
        <taxon>Streptomycetaceae</taxon>
        <taxon>Streptomyces</taxon>
    </lineage>
</organism>
<reference evidence="2 3" key="1">
    <citation type="submission" date="2015-10" db="EMBL/GenBank/DDBJ databases">
        <title>Draft genome sequence of Streptomyces cellostaticus DSM 40189, type strain for the species Streptomyces cellostaticus.</title>
        <authorList>
            <person name="Ruckert C."/>
            <person name="Winkler A."/>
            <person name="Kalinowski J."/>
            <person name="Kampfer P."/>
            <person name="Glaeser S."/>
        </authorList>
    </citation>
    <scope>NUCLEOTIDE SEQUENCE [LARGE SCALE GENOMIC DNA]</scope>
    <source>
        <strain evidence="2 3">DSM 40189</strain>
    </source>
</reference>
<keyword evidence="3" id="KW-1185">Reference proteome</keyword>
<evidence type="ECO:0000259" key="1">
    <source>
        <dbReference type="Pfam" id="PF04149"/>
    </source>
</evidence>
<accession>A0A101NQK7</accession>
<comment type="caution">
    <text evidence="2">The sequence shown here is derived from an EMBL/GenBank/DDBJ whole genome shotgun (WGS) entry which is preliminary data.</text>
</comment>
<protein>
    <submittedName>
        <fullName evidence="2">Toxin</fullName>
    </submittedName>
</protein>
<feature type="domain" description="DUF397" evidence="1">
    <location>
        <begin position="39"/>
        <end position="91"/>
    </location>
</feature>
<proteinExistence type="predicted"/>
<dbReference type="AlphaFoldDB" id="A0A101NQK7"/>
<gene>
    <name evidence="2" type="ORF">AQI88_06305</name>
</gene>
<dbReference type="Proteomes" id="UP000054241">
    <property type="component" value="Unassembled WGS sequence"/>
</dbReference>